<dbReference type="EC" id="3.1.3.36" evidence="4"/>
<feature type="compositionally biased region" description="Pro residues" evidence="6">
    <location>
        <begin position="1061"/>
        <end position="1084"/>
    </location>
</feature>
<feature type="domain" description="SAC" evidence="7">
    <location>
        <begin position="161"/>
        <end position="501"/>
    </location>
</feature>
<dbReference type="STRING" id="112268.A0A182WDA1"/>
<dbReference type="FunFam" id="3.60.10.10:FF:000003">
    <property type="entry name" value="Synaptojanin-1 isoform 1"/>
    <property type="match status" value="1"/>
</dbReference>
<evidence type="ECO:0000256" key="3">
    <source>
        <dbReference type="ARBA" id="ARBA00009678"/>
    </source>
</evidence>
<evidence type="ECO:0000256" key="5">
    <source>
        <dbReference type="ARBA" id="ARBA00022801"/>
    </source>
</evidence>
<feature type="region of interest" description="Disordered" evidence="6">
    <location>
        <begin position="1048"/>
        <end position="1103"/>
    </location>
</feature>
<feature type="compositionally biased region" description="Gly residues" evidence="6">
    <location>
        <begin position="1230"/>
        <end position="1245"/>
    </location>
</feature>
<keyword evidence="9" id="KW-1185">Reference proteome</keyword>
<dbReference type="Gene3D" id="3.30.70.330">
    <property type="match status" value="1"/>
</dbReference>
<dbReference type="CDD" id="cd09089">
    <property type="entry name" value="INPP5c_Synj"/>
    <property type="match status" value="1"/>
</dbReference>
<accession>A0A182WDA1</accession>
<feature type="compositionally biased region" description="Low complexity" evidence="6">
    <location>
        <begin position="1212"/>
        <end position="1229"/>
    </location>
</feature>
<dbReference type="SMART" id="SM01165">
    <property type="entry name" value="DUF1866"/>
    <property type="match status" value="1"/>
</dbReference>
<comment type="similarity">
    <text evidence="2">Belongs to the synaptojanin family.</text>
</comment>
<comment type="catalytic activity">
    <reaction evidence="1">
        <text>a 1,2-diacyl-sn-glycero-3-phospho-(1D-myo-inositol-4,5-bisphosphate) + H2O = a 1,2-diacyl-sn-glycero-3-phospho-(1D-myo-inositol 4-phosphate) + phosphate</text>
        <dbReference type="Rhea" id="RHEA:22764"/>
        <dbReference type="ChEBI" id="CHEBI:15377"/>
        <dbReference type="ChEBI" id="CHEBI:43474"/>
        <dbReference type="ChEBI" id="CHEBI:58178"/>
        <dbReference type="ChEBI" id="CHEBI:58456"/>
        <dbReference type="EC" id="3.1.3.36"/>
    </reaction>
</comment>
<feature type="compositionally biased region" description="Low complexity" evidence="6">
    <location>
        <begin position="1149"/>
        <end position="1164"/>
    </location>
</feature>
<protein>
    <recommendedName>
        <fullName evidence="4">phosphoinositide 5-phosphatase</fullName>
        <ecNumber evidence="4">3.1.3.36</ecNumber>
    </recommendedName>
</protein>
<dbReference type="Proteomes" id="UP000075920">
    <property type="component" value="Unassembled WGS sequence"/>
</dbReference>
<dbReference type="SUPFAM" id="SSF56219">
    <property type="entry name" value="DNase I-like"/>
    <property type="match status" value="1"/>
</dbReference>
<dbReference type="InterPro" id="IPR000300">
    <property type="entry name" value="IPPc"/>
</dbReference>
<evidence type="ECO:0000256" key="6">
    <source>
        <dbReference type="SAM" id="MobiDB-lite"/>
    </source>
</evidence>
<dbReference type="Pfam" id="PF02383">
    <property type="entry name" value="Syja_N"/>
    <property type="match status" value="1"/>
</dbReference>
<feature type="compositionally biased region" description="Basic residues" evidence="6">
    <location>
        <begin position="1094"/>
        <end position="1103"/>
    </location>
</feature>
<dbReference type="GO" id="GO:0098793">
    <property type="term" value="C:presynapse"/>
    <property type="evidence" value="ECO:0007669"/>
    <property type="project" value="GOC"/>
</dbReference>
<feature type="region of interest" description="Disordered" evidence="6">
    <location>
        <begin position="1122"/>
        <end position="1289"/>
    </location>
</feature>
<evidence type="ECO:0000256" key="2">
    <source>
        <dbReference type="ARBA" id="ARBA00008943"/>
    </source>
</evidence>
<evidence type="ECO:0000259" key="7">
    <source>
        <dbReference type="PROSITE" id="PS50275"/>
    </source>
</evidence>
<dbReference type="InterPro" id="IPR012677">
    <property type="entry name" value="Nucleotide-bd_a/b_plait_sf"/>
</dbReference>
<dbReference type="FunFam" id="3.30.70.330:FF:000949">
    <property type="entry name" value="Uncharacterized protein, isoform A"/>
    <property type="match status" value="1"/>
</dbReference>
<dbReference type="GO" id="GO:0048488">
    <property type="term" value="P:synaptic vesicle endocytosis"/>
    <property type="evidence" value="ECO:0007669"/>
    <property type="project" value="TreeGrafter"/>
</dbReference>
<dbReference type="InterPro" id="IPR035979">
    <property type="entry name" value="RBD_domain_sf"/>
</dbReference>
<name>A0A182WDA1_9DIPT</name>
<comment type="similarity">
    <text evidence="3">In the central section; belongs to the inositol 1,4,5-trisphosphate 5-phosphatase family.</text>
</comment>
<evidence type="ECO:0000313" key="8">
    <source>
        <dbReference type="EnsemblMetazoa" id="AMIN008338-PA"/>
    </source>
</evidence>
<keyword evidence="5" id="KW-0378">Hydrolase</keyword>
<dbReference type="EnsemblMetazoa" id="AMIN008338-RA">
    <property type="protein sequence ID" value="AMIN008338-PA"/>
    <property type="gene ID" value="AMIN008338"/>
</dbReference>
<reference evidence="8" key="2">
    <citation type="submission" date="2020-05" db="UniProtKB">
        <authorList>
            <consortium name="EnsemblMetazoa"/>
        </authorList>
    </citation>
    <scope>IDENTIFICATION</scope>
    <source>
        <strain evidence="8">MINIMUS1</strain>
    </source>
</reference>
<organism evidence="8 9">
    <name type="scientific">Anopheles minimus</name>
    <dbReference type="NCBI Taxonomy" id="112268"/>
    <lineage>
        <taxon>Eukaryota</taxon>
        <taxon>Metazoa</taxon>
        <taxon>Ecdysozoa</taxon>
        <taxon>Arthropoda</taxon>
        <taxon>Hexapoda</taxon>
        <taxon>Insecta</taxon>
        <taxon>Pterygota</taxon>
        <taxon>Neoptera</taxon>
        <taxon>Endopterygota</taxon>
        <taxon>Diptera</taxon>
        <taxon>Nematocera</taxon>
        <taxon>Culicoidea</taxon>
        <taxon>Culicidae</taxon>
        <taxon>Anophelinae</taxon>
        <taxon>Anopheles</taxon>
    </lineage>
</organism>
<proteinExistence type="inferred from homology"/>
<evidence type="ECO:0000256" key="1">
    <source>
        <dbReference type="ARBA" id="ARBA00001786"/>
    </source>
</evidence>
<dbReference type="SUPFAM" id="SSF54928">
    <property type="entry name" value="RNA-binding domain, RBD"/>
    <property type="match status" value="1"/>
</dbReference>
<dbReference type="InterPro" id="IPR036691">
    <property type="entry name" value="Endo/exonu/phosph_ase_sf"/>
</dbReference>
<dbReference type="Gene3D" id="3.60.10.10">
    <property type="entry name" value="Endonuclease/exonuclease/phosphatase"/>
    <property type="match status" value="1"/>
</dbReference>
<dbReference type="InterPro" id="IPR002013">
    <property type="entry name" value="SAC_dom"/>
</dbReference>
<dbReference type="Pfam" id="PF22669">
    <property type="entry name" value="Exo_endo_phos2"/>
    <property type="match status" value="1"/>
</dbReference>
<evidence type="ECO:0000313" key="9">
    <source>
        <dbReference type="Proteomes" id="UP000075920"/>
    </source>
</evidence>
<dbReference type="GO" id="GO:0046856">
    <property type="term" value="P:phosphatidylinositol dephosphorylation"/>
    <property type="evidence" value="ECO:0007669"/>
    <property type="project" value="InterPro"/>
</dbReference>
<dbReference type="SMART" id="SM00128">
    <property type="entry name" value="IPPc"/>
    <property type="match status" value="1"/>
</dbReference>
<reference evidence="9" key="1">
    <citation type="submission" date="2013-03" db="EMBL/GenBank/DDBJ databases">
        <title>The Genome Sequence of Anopheles minimus MINIMUS1.</title>
        <authorList>
            <consortium name="The Broad Institute Genomics Platform"/>
            <person name="Neafsey D.E."/>
            <person name="Walton C."/>
            <person name="Walker B."/>
            <person name="Young S.K."/>
            <person name="Zeng Q."/>
            <person name="Gargeya S."/>
            <person name="Fitzgerald M."/>
            <person name="Haas B."/>
            <person name="Abouelleil A."/>
            <person name="Allen A.W."/>
            <person name="Alvarado L."/>
            <person name="Arachchi H.M."/>
            <person name="Berlin A.M."/>
            <person name="Chapman S.B."/>
            <person name="Gainer-Dewar J."/>
            <person name="Goldberg J."/>
            <person name="Griggs A."/>
            <person name="Gujja S."/>
            <person name="Hansen M."/>
            <person name="Howarth C."/>
            <person name="Imamovic A."/>
            <person name="Ireland A."/>
            <person name="Larimer J."/>
            <person name="McCowan C."/>
            <person name="Murphy C."/>
            <person name="Pearson M."/>
            <person name="Poon T.W."/>
            <person name="Priest M."/>
            <person name="Roberts A."/>
            <person name="Saif S."/>
            <person name="Shea T."/>
            <person name="Sisk P."/>
            <person name="Sykes S."/>
            <person name="Wortman J."/>
            <person name="Nusbaum C."/>
            <person name="Birren B."/>
        </authorList>
    </citation>
    <scope>NUCLEOTIDE SEQUENCE [LARGE SCALE GENOMIC DNA]</scope>
    <source>
        <strain evidence="9">MINIMUS1</strain>
    </source>
</reference>
<feature type="compositionally biased region" description="Pro residues" evidence="6">
    <location>
        <begin position="1125"/>
        <end position="1143"/>
    </location>
</feature>
<dbReference type="Pfam" id="PF08952">
    <property type="entry name" value="DUF1866"/>
    <property type="match status" value="1"/>
</dbReference>
<dbReference type="InterPro" id="IPR015047">
    <property type="entry name" value="SYNJ1/2_RRM"/>
</dbReference>
<dbReference type="PANTHER" id="PTHR11200:SF257">
    <property type="entry name" value="PHOSPHOINOSITIDE 5-PHOSPHATASE"/>
    <property type="match status" value="1"/>
</dbReference>
<dbReference type="PROSITE" id="PS50275">
    <property type="entry name" value="SAC"/>
    <property type="match status" value="1"/>
</dbReference>
<sequence>QTPTERKSESVHPTETLLRCLARENTFRERNTGSDTNSIIIMAMSKGFRVLEKSKPPSPHSVLLEHRNKPETLLFESQAVAVLSAQETEIVRKQYTKVLDAYGCLGVLQLNAGDSSLLYLVMVTGCFSVGKILDSEIFRITQTQFVSLQYQPTNDDKVAEIRKVLNSGTFYFSFSNPGAAAGQGTIAPSLGFDVTLSAQRRRRTNETDNRFFWNRMLFIHLLRFGVECNFWLLKAMCGSVEIRTVYAGSKQARAAIISRLSCERAGTRFNVRGTNDEGCVANFVETEQCIYLDNEITSYVQTRGSVPLFWEQPGVQVGSHKVKLSRGFESSRSAFDRHMRSMKARYGQQAIVNLLGTSLIGSKEGEAMLSNEFQRHHRESEHSDVPHLVFDYHQECRGGNTVALSKLRQKIDATCADFGMFYAIGDAVYREQHGAIRTNCLDCLDRTNCVQTYIGLEMLNEQITLMAALADKKQQMSSRFEEVFRQMWINNGNEVSKIYAGTGAIQGGSKLMDGARSAARTIQNNLLDNSKQEAIDVLLVGSTLSSELADRARILLPSNMLHAPTPVLREMCKRYEEYVNPLVFRVACGTYNVNGGKHFRSVAYKDVSLADWLLDCHRLARSRCNQVDDSNEPPVDIFAIGFQEIVDLNASNIVAASSDNAKAWAEELQKVVSRDREYVLLTYQQLVGVCLYIYIRPQHAQYIRDVAIDCVKTGLGGATGNKGAAAIRFVLHGTSVCFVCAHFAAGQSQVVERNADYAEITRKIAFPMGRSLKSHDYIFWCGDFNYRIDMDKDELRDALKQSPNDLSTVLQYDQLRIQQNAGSVFNEFLEGEITFPPTYKYDLFSDDYDTSEKLRAPAWTDRVLWRRRKQSPDADRHPGWNPGRLVHYGRAELKQSDHRPVIAMIDIEVHYIDPQRRTAVFGDVIRDLGPPDGTILIQACNPSSGTADSGDEDEGSIYDENLMAALIQELTQIGEVTLVRFVGDTMWVTFRDGQSALTAAQKRSVLVCGVQLSIKLKTENWVEQVEKEILLCTPNTVSFCDGSQSGGDYNSLGIPEIPARPKSPPSVTPQPSRPGPPSRPPLPKSPQASPKHQPQQHHHQHHPRAGVISLGPEVLLASKLQQQPKVPPPVPAIPCPPQRPTPPVEEYASSSPLPGSPLHGTGHLSQPGSNPTPVDTGAIYEEINDDIPVSEQPRGPPPPPPRSDVYDLDVVSNSGSKTTTNKSSPPGTSGSSGAGSPLSGGGTGGNSVPLPSGPPKGAPPPLPMRRGAPPPIPNRSGGPPPLPARPNNP</sequence>
<evidence type="ECO:0000256" key="4">
    <source>
        <dbReference type="ARBA" id="ARBA00013044"/>
    </source>
</evidence>
<dbReference type="InterPro" id="IPR046985">
    <property type="entry name" value="IP5"/>
</dbReference>
<dbReference type="GO" id="GO:0004439">
    <property type="term" value="F:phosphatidylinositol-4,5-bisphosphate 5-phosphatase activity"/>
    <property type="evidence" value="ECO:0007669"/>
    <property type="project" value="UniProtKB-EC"/>
</dbReference>
<dbReference type="GO" id="GO:0003676">
    <property type="term" value="F:nucleic acid binding"/>
    <property type="evidence" value="ECO:0007669"/>
    <property type="project" value="InterPro"/>
</dbReference>
<dbReference type="VEuPathDB" id="VectorBase:AMIN008338"/>
<feature type="compositionally biased region" description="Pro residues" evidence="6">
    <location>
        <begin position="1251"/>
        <end position="1289"/>
    </location>
</feature>
<dbReference type="PANTHER" id="PTHR11200">
    <property type="entry name" value="INOSITOL 5-PHOSPHATASE"/>
    <property type="match status" value="1"/>
</dbReference>